<evidence type="ECO:0000313" key="1">
    <source>
        <dbReference type="EMBL" id="KAF2468803.1"/>
    </source>
</evidence>
<protein>
    <submittedName>
        <fullName evidence="1">Acid protease</fullName>
    </submittedName>
</protein>
<accession>A0ACB6QQF6</accession>
<dbReference type="EMBL" id="MU003514">
    <property type="protein sequence ID" value="KAF2468803.1"/>
    <property type="molecule type" value="Genomic_DNA"/>
</dbReference>
<gene>
    <name evidence="1" type="ORF">BDR25DRAFT_344062</name>
</gene>
<dbReference type="Proteomes" id="UP000799755">
    <property type="component" value="Unassembled WGS sequence"/>
</dbReference>
<comment type="caution">
    <text evidence="1">The sequence shown here is derived from an EMBL/GenBank/DDBJ whole genome shotgun (WGS) entry which is preliminary data.</text>
</comment>
<keyword evidence="1" id="KW-0645">Protease</keyword>
<evidence type="ECO:0000313" key="2">
    <source>
        <dbReference type="Proteomes" id="UP000799755"/>
    </source>
</evidence>
<organism evidence="1 2">
    <name type="scientific">Lindgomyces ingoldianus</name>
    <dbReference type="NCBI Taxonomy" id="673940"/>
    <lineage>
        <taxon>Eukaryota</taxon>
        <taxon>Fungi</taxon>
        <taxon>Dikarya</taxon>
        <taxon>Ascomycota</taxon>
        <taxon>Pezizomycotina</taxon>
        <taxon>Dothideomycetes</taxon>
        <taxon>Pleosporomycetidae</taxon>
        <taxon>Pleosporales</taxon>
        <taxon>Lindgomycetaceae</taxon>
        <taxon>Lindgomyces</taxon>
    </lineage>
</organism>
<reference evidence="1" key="1">
    <citation type="journal article" date="2020" name="Stud. Mycol.">
        <title>101 Dothideomycetes genomes: a test case for predicting lifestyles and emergence of pathogens.</title>
        <authorList>
            <person name="Haridas S."/>
            <person name="Albert R."/>
            <person name="Binder M."/>
            <person name="Bloem J."/>
            <person name="Labutti K."/>
            <person name="Salamov A."/>
            <person name="Andreopoulos B."/>
            <person name="Baker S."/>
            <person name="Barry K."/>
            <person name="Bills G."/>
            <person name="Bluhm B."/>
            <person name="Cannon C."/>
            <person name="Castanera R."/>
            <person name="Culley D."/>
            <person name="Daum C."/>
            <person name="Ezra D."/>
            <person name="Gonzalez J."/>
            <person name="Henrissat B."/>
            <person name="Kuo A."/>
            <person name="Liang C."/>
            <person name="Lipzen A."/>
            <person name="Lutzoni F."/>
            <person name="Magnuson J."/>
            <person name="Mondo S."/>
            <person name="Nolan M."/>
            <person name="Ohm R."/>
            <person name="Pangilinan J."/>
            <person name="Park H.-J."/>
            <person name="Ramirez L."/>
            <person name="Alfaro M."/>
            <person name="Sun H."/>
            <person name="Tritt A."/>
            <person name="Yoshinaga Y."/>
            <person name="Zwiers L.-H."/>
            <person name="Turgeon B."/>
            <person name="Goodwin S."/>
            <person name="Spatafora J."/>
            <person name="Crous P."/>
            <person name="Grigoriev I."/>
        </authorList>
    </citation>
    <scope>NUCLEOTIDE SEQUENCE</scope>
    <source>
        <strain evidence="1">ATCC 200398</strain>
    </source>
</reference>
<proteinExistence type="predicted"/>
<keyword evidence="1" id="KW-0378">Hydrolase</keyword>
<keyword evidence="2" id="KW-1185">Reference proteome</keyword>
<sequence length="695" mass="74890">MFFQPRAENETTIPVPKVLTTGGFDGNDGQWTSFIFNIGSDDNGQGGQDFRLLISTSSQMTVIPMQAEWCTVPTEDECAKARGIQNFQSKQSRGFDSVAAKTWKQYGLYDIPLKSFLNIEWTPDSKVNGSYGLANVGIGPTSPQSLMLPSELVAQVNSKDLFMGSFGLSNSAINPGNGPIAPFLVNFNGSSIPSQSYSYTAGASYHLGNNSKGVPGSAILGGRDESRYTTEGTSIPFPNAGNQTLVVGVQDINFRPDHDIDSNEYSLMNGTQGFFAVVDSNLPYLFLPNTICDRFKESFQLDYDSKANMYWVSESAHDYNTRQNATVSFKIGKDTNSKQFTSIVLPYAALDLSAGFPLNGYNNNTGRRFFPMKQSSTGVFVLGRSFLQEAYLTVDYERQNFSLAPAYFSDPMPPTRIQPILSTNYVAPKESPSNSPSGGGGGGLAPGTVAGIVVGIVVAFLLGALVAFLFWKKKHKQKAAEQKAAEIDTVDAGNEIKHRRVSELDGEPPGSPKPDGGYYGRDQKDGVIPFPPLHEAVEMDSPPAELYSPPIESGGFSSLSGQTEGTDYFGAGGAPRRRGATRESSGKNTPAIPENRVHELPGDDGKFMIQGEHFEEVLSPNQSPGHSRGPSEATAQTGIDTVVSAPDADAPVRRPSQHIRGPSDAPTESTAVSEPTAEQREAWAQDTGPRRPLSE</sequence>
<name>A0ACB6QQF6_9PLEO</name>